<keyword evidence="4" id="KW-1185">Reference proteome</keyword>
<accession>A0A0P9CGY8</accession>
<dbReference type="AlphaFoldDB" id="A0A0P9CGY8"/>
<protein>
    <recommendedName>
        <fullName evidence="2">Molybdopterin-guanine dinucleotide biosynthesis protein B (MobB) domain-containing protein</fullName>
    </recommendedName>
</protein>
<dbReference type="OrthoDB" id="9786803at2"/>
<evidence type="ECO:0000313" key="3">
    <source>
        <dbReference type="EMBL" id="KPV45011.1"/>
    </source>
</evidence>
<dbReference type="Pfam" id="PF03205">
    <property type="entry name" value="MobB"/>
    <property type="match status" value="1"/>
</dbReference>
<sequence length="286" mass="31397">MSDGRGPLIIAVVGRHNVGKTTVGTRMVEAWTEMGLLVAALKHDGHADDRRMDRESRFDRSGDDSVSGVEESSVEESSVEESSVEESSVEESSGKESSGKESSGKESSGKESSGKERHSPAARPRSDDWEKPGSDTERLVTAGAAMTMIVGGGQTLLRTTRDTEADDVYKLLSRLEQHANAVGPALDIILVEGYKYTDLPKVVVIGPEDRECLLNEAFTSVQAVIESPLWEWRESQRLGKTLNLSNLPAKTLNASFTQKHLPVYHGNNLRDLCRSLWYTHIRDNSL</sequence>
<dbReference type="EMBL" id="LJCO01000017">
    <property type="protein sequence ID" value="KPV45011.1"/>
    <property type="molecule type" value="Genomic_DNA"/>
</dbReference>
<dbReference type="InterPro" id="IPR027417">
    <property type="entry name" value="P-loop_NTPase"/>
</dbReference>
<name>A0A0P9CGY8_9BACL</name>
<dbReference type="SUPFAM" id="SSF52540">
    <property type="entry name" value="P-loop containing nucleoside triphosphate hydrolases"/>
    <property type="match status" value="1"/>
</dbReference>
<evidence type="ECO:0000259" key="2">
    <source>
        <dbReference type="Pfam" id="PF03205"/>
    </source>
</evidence>
<dbReference type="Proteomes" id="UP000050482">
    <property type="component" value="Unassembled WGS sequence"/>
</dbReference>
<dbReference type="PANTHER" id="PTHR40072">
    <property type="entry name" value="MOLYBDOPTERIN-GUANINE DINUCLEOTIDE BIOSYNTHESIS ADAPTER PROTEIN-RELATED"/>
    <property type="match status" value="1"/>
</dbReference>
<comment type="caution">
    <text evidence="3">The sequence shown here is derived from an EMBL/GenBank/DDBJ whole genome shotgun (WGS) entry which is preliminary data.</text>
</comment>
<dbReference type="PATRIC" id="fig|471514.4.peg.2727"/>
<feature type="compositionally biased region" description="Basic and acidic residues" evidence="1">
    <location>
        <begin position="92"/>
        <end position="135"/>
    </location>
</feature>
<proteinExistence type="predicted"/>
<dbReference type="InterPro" id="IPR004435">
    <property type="entry name" value="MobB_dom"/>
</dbReference>
<dbReference type="STRING" id="471514.AN477_04415"/>
<feature type="region of interest" description="Disordered" evidence="1">
    <location>
        <begin position="44"/>
        <end position="135"/>
    </location>
</feature>
<dbReference type="InterPro" id="IPR052539">
    <property type="entry name" value="MGD_biosynthesis_adapter"/>
</dbReference>
<dbReference type="RefSeq" id="WP_054967967.1">
    <property type="nucleotide sequence ID" value="NZ_LJCO01000017.1"/>
</dbReference>
<dbReference type="PANTHER" id="PTHR40072:SF1">
    <property type="entry name" value="MOLYBDOPTERIN-GUANINE DINUCLEOTIDE BIOSYNTHESIS ADAPTER PROTEIN"/>
    <property type="match status" value="1"/>
</dbReference>
<reference evidence="3 4" key="1">
    <citation type="submission" date="2015-09" db="EMBL/GenBank/DDBJ databases">
        <title>Draft genome sequence of Alicyclobacillus ferrooxydans DSM 22381.</title>
        <authorList>
            <person name="Hemp J."/>
        </authorList>
    </citation>
    <scope>NUCLEOTIDE SEQUENCE [LARGE SCALE GENOMIC DNA]</scope>
    <source>
        <strain evidence="3 4">TC-34</strain>
    </source>
</reference>
<dbReference type="Gene3D" id="3.40.50.300">
    <property type="entry name" value="P-loop containing nucleotide triphosphate hydrolases"/>
    <property type="match status" value="2"/>
</dbReference>
<evidence type="ECO:0000256" key="1">
    <source>
        <dbReference type="SAM" id="MobiDB-lite"/>
    </source>
</evidence>
<feature type="domain" description="Molybdopterin-guanine dinucleotide biosynthesis protein B (MobB)" evidence="2">
    <location>
        <begin position="128"/>
        <end position="225"/>
    </location>
</feature>
<dbReference type="GO" id="GO:0006777">
    <property type="term" value="P:Mo-molybdopterin cofactor biosynthetic process"/>
    <property type="evidence" value="ECO:0007669"/>
    <property type="project" value="InterPro"/>
</dbReference>
<feature type="compositionally biased region" description="Basic and acidic residues" evidence="1">
    <location>
        <begin position="44"/>
        <end position="63"/>
    </location>
</feature>
<feature type="compositionally biased region" description="Acidic residues" evidence="1">
    <location>
        <begin position="72"/>
        <end position="89"/>
    </location>
</feature>
<evidence type="ECO:0000313" key="4">
    <source>
        <dbReference type="Proteomes" id="UP000050482"/>
    </source>
</evidence>
<dbReference type="GO" id="GO:0005525">
    <property type="term" value="F:GTP binding"/>
    <property type="evidence" value="ECO:0007669"/>
    <property type="project" value="InterPro"/>
</dbReference>
<gene>
    <name evidence="3" type="ORF">AN477_04415</name>
</gene>
<organism evidence="3 4">
    <name type="scientific">Alicyclobacillus ferrooxydans</name>
    <dbReference type="NCBI Taxonomy" id="471514"/>
    <lineage>
        <taxon>Bacteria</taxon>
        <taxon>Bacillati</taxon>
        <taxon>Bacillota</taxon>
        <taxon>Bacilli</taxon>
        <taxon>Bacillales</taxon>
        <taxon>Alicyclobacillaceae</taxon>
        <taxon>Alicyclobacillus</taxon>
    </lineage>
</organism>